<feature type="compositionally biased region" description="Basic residues" evidence="1">
    <location>
        <begin position="209"/>
        <end position="227"/>
    </location>
</feature>
<keyword evidence="3" id="KW-1185">Reference proteome</keyword>
<feature type="region of interest" description="Disordered" evidence="1">
    <location>
        <begin position="204"/>
        <end position="277"/>
    </location>
</feature>
<proteinExistence type="predicted"/>
<name>A0ABR3ER50_9AGAR</name>
<feature type="compositionally biased region" description="Low complexity" evidence="1">
    <location>
        <begin position="240"/>
        <end position="249"/>
    </location>
</feature>
<evidence type="ECO:0000313" key="3">
    <source>
        <dbReference type="Proteomes" id="UP001465976"/>
    </source>
</evidence>
<dbReference type="EMBL" id="JBAHYK010002290">
    <property type="protein sequence ID" value="KAL0565378.1"/>
    <property type="molecule type" value="Genomic_DNA"/>
</dbReference>
<gene>
    <name evidence="2" type="ORF">V5O48_016645</name>
</gene>
<comment type="caution">
    <text evidence="2">The sequence shown here is derived from an EMBL/GenBank/DDBJ whole genome shotgun (WGS) entry which is preliminary data.</text>
</comment>
<sequence>MNSDSRHGFWAESPEFLILENPARPFPKSSYSRYRLPLASQIDGEAIKHHSPLLGAPRNAEVHCWSLPSSHQDVESVRGLTLTIVPVLPSNVTAVVHSSLPWPTAMHNPSINVSRGITVVDVVQTDQTNLIYPTLLIHALHTPTSIPTNYSSGLDFIDHLVGSQASKNNKLWVNNLGNNYTTNNFGDGNQTQNGTRDSVVIDYATGTRLKGKKERSPGMKKKEKGRKTSTSPDDADSDSDWYASESESYQTSFHPRAPRPHIQLPRISVPPPYPSQNQAIQSHITKSVFTVRSATSLTPPSSQDFVPSSALSVSTFTKSSIHPQPPHAPK</sequence>
<protein>
    <submittedName>
        <fullName evidence="2">Uncharacterized protein</fullName>
    </submittedName>
</protein>
<organism evidence="2 3">
    <name type="scientific">Marasmius crinis-equi</name>
    <dbReference type="NCBI Taxonomy" id="585013"/>
    <lineage>
        <taxon>Eukaryota</taxon>
        <taxon>Fungi</taxon>
        <taxon>Dikarya</taxon>
        <taxon>Basidiomycota</taxon>
        <taxon>Agaricomycotina</taxon>
        <taxon>Agaricomycetes</taxon>
        <taxon>Agaricomycetidae</taxon>
        <taxon>Agaricales</taxon>
        <taxon>Marasmiineae</taxon>
        <taxon>Marasmiaceae</taxon>
        <taxon>Marasmius</taxon>
    </lineage>
</organism>
<evidence type="ECO:0000313" key="2">
    <source>
        <dbReference type="EMBL" id="KAL0565378.1"/>
    </source>
</evidence>
<accession>A0ABR3ER50</accession>
<reference evidence="2 3" key="1">
    <citation type="submission" date="2024-02" db="EMBL/GenBank/DDBJ databases">
        <title>A draft genome for the cacao thread blight pathogen Marasmius crinis-equi.</title>
        <authorList>
            <person name="Cohen S.P."/>
            <person name="Baruah I.K."/>
            <person name="Amoako-Attah I."/>
            <person name="Bukari Y."/>
            <person name="Meinhardt L.W."/>
            <person name="Bailey B.A."/>
        </authorList>
    </citation>
    <scope>NUCLEOTIDE SEQUENCE [LARGE SCALE GENOMIC DNA]</scope>
    <source>
        <strain evidence="2 3">GH-76</strain>
    </source>
</reference>
<evidence type="ECO:0000256" key="1">
    <source>
        <dbReference type="SAM" id="MobiDB-lite"/>
    </source>
</evidence>
<dbReference type="Proteomes" id="UP001465976">
    <property type="component" value="Unassembled WGS sequence"/>
</dbReference>